<evidence type="ECO:0000256" key="3">
    <source>
        <dbReference type="ARBA" id="ARBA00023163"/>
    </source>
</evidence>
<comment type="caution">
    <text evidence="5">The sequence shown here is derived from an EMBL/GenBank/DDBJ whole genome shotgun (WGS) entry which is preliminary data.</text>
</comment>
<evidence type="ECO:0000256" key="1">
    <source>
        <dbReference type="ARBA" id="ARBA00023015"/>
    </source>
</evidence>
<proteinExistence type="predicted"/>
<accession>A0ABW2V3H9</accession>
<name>A0ABW2V3H9_9BACL</name>
<reference evidence="6" key="1">
    <citation type="journal article" date="2019" name="Int. J. Syst. Evol. Microbiol.">
        <title>The Global Catalogue of Microorganisms (GCM) 10K type strain sequencing project: providing services to taxonomists for standard genome sequencing and annotation.</title>
        <authorList>
            <consortium name="The Broad Institute Genomics Platform"/>
            <consortium name="The Broad Institute Genome Sequencing Center for Infectious Disease"/>
            <person name="Wu L."/>
            <person name="Ma J."/>
        </authorList>
    </citation>
    <scope>NUCLEOTIDE SEQUENCE [LARGE SCALE GENOMIC DNA]</scope>
    <source>
        <strain evidence="6">JCM 18657</strain>
    </source>
</reference>
<dbReference type="CDD" id="cd01392">
    <property type="entry name" value="HTH_LacI"/>
    <property type="match status" value="1"/>
</dbReference>
<dbReference type="InterPro" id="IPR010982">
    <property type="entry name" value="Lambda_DNA-bd_dom_sf"/>
</dbReference>
<dbReference type="PROSITE" id="PS50932">
    <property type="entry name" value="HTH_LACI_2"/>
    <property type="match status" value="1"/>
</dbReference>
<dbReference type="InterPro" id="IPR000843">
    <property type="entry name" value="HTH_LacI"/>
</dbReference>
<dbReference type="PANTHER" id="PTHR30146:SF153">
    <property type="entry name" value="LACTOSE OPERON REPRESSOR"/>
    <property type="match status" value="1"/>
</dbReference>
<protein>
    <submittedName>
        <fullName evidence="5">LacI family DNA-binding transcriptional regulator</fullName>
    </submittedName>
</protein>
<dbReference type="GO" id="GO:0003677">
    <property type="term" value="F:DNA binding"/>
    <property type="evidence" value="ECO:0007669"/>
    <property type="project" value="UniProtKB-KW"/>
</dbReference>
<evidence type="ECO:0000256" key="2">
    <source>
        <dbReference type="ARBA" id="ARBA00023125"/>
    </source>
</evidence>
<evidence type="ECO:0000313" key="6">
    <source>
        <dbReference type="Proteomes" id="UP001596528"/>
    </source>
</evidence>
<dbReference type="Gene3D" id="3.40.50.2300">
    <property type="match status" value="2"/>
</dbReference>
<keyword evidence="2 5" id="KW-0238">DNA-binding</keyword>
<dbReference type="SUPFAM" id="SSF47413">
    <property type="entry name" value="lambda repressor-like DNA-binding domains"/>
    <property type="match status" value="1"/>
</dbReference>
<dbReference type="PANTHER" id="PTHR30146">
    <property type="entry name" value="LACI-RELATED TRANSCRIPTIONAL REPRESSOR"/>
    <property type="match status" value="1"/>
</dbReference>
<dbReference type="RefSeq" id="WP_138789981.1">
    <property type="nucleotide sequence ID" value="NZ_JBHTGQ010000027.1"/>
</dbReference>
<dbReference type="Pfam" id="PF00532">
    <property type="entry name" value="Peripla_BP_1"/>
    <property type="match status" value="1"/>
</dbReference>
<dbReference type="EMBL" id="JBHTGQ010000027">
    <property type="protein sequence ID" value="MFC7750712.1"/>
    <property type="molecule type" value="Genomic_DNA"/>
</dbReference>
<keyword evidence="3" id="KW-0804">Transcription</keyword>
<organism evidence="5 6">
    <name type="scientific">Paenibacillus thermoaerophilus</name>
    <dbReference type="NCBI Taxonomy" id="1215385"/>
    <lineage>
        <taxon>Bacteria</taxon>
        <taxon>Bacillati</taxon>
        <taxon>Bacillota</taxon>
        <taxon>Bacilli</taxon>
        <taxon>Bacillales</taxon>
        <taxon>Paenibacillaceae</taxon>
        <taxon>Paenibacillus</taxon>
    </lineage>
</organism>
<dbReference type="Proteomes" id="UP001596528">
    <property type="component" value="Unassembled WGS sequence"/>
</dbReference>
<dbReference type="SUPFAM" id="SSF53822">
    <property type="entry name" value="Periplasmic binding protein-like I"/>
    <property type="match status" value="1"/>
</dbReference>
<dbReference type="Pfam" id="PF00356">
    <property type="entry name" value="LacI"/>
    <property type="match status" value="1"/>
</dbReference>
<keyword evidence="6" id="KW-1185">Reference proteome</keyword>
<dbReference type="InterPro" id="IPR001761">
    <property type="entry name" value="Peripla_BP/Lac1_sug-bd_dom"/>
</dbReference>
<dbReference type="InterPro" id="IPR028082">
    <property type="entry name" value="Peripla_BP_I"/>
</dbReference>
<dbReference type="CDD" id="cd06267">
    <property type="entry name" value="PBP1_LacI_sugar_binding-like"/>
    <property type="match status" value="1"/>
</dbReference>
<keyword evidence="1" id="KW-0805">Transcription regulation</keyword>
<sequence>MPVTKKDIADYLGISRTAVSLVLNNTPNSTISEETRNNILRAAKELGYRDGEVSPKLCYILCNRGQDDPLYATDLHLIENAASRLDYRLLFMNLGSSNKDLFRLEKCLGNQEIAGVILSGDVDERILDIVEKSGVPYVVFSSLENENVNVVEPDVEAIARECTRYLIELGHRQIALFSGRLDMLVHAKTLEGYRKALEEAEIPFDKSLVQVSKDEDGFELCCRMEALDIPYTAAFCANTLIQFGALQWLKDQGIAVPADKSLIGWGMTKLVRMSMPQLTTFYIPQEEKESVVYRLQEVIDDKEAKPKKVYLTKVKLFEGGTAAPCRSV</sequence>
<dbReference type="Gene3D" id="1.10.260.40">
    <property type="entry name" value="lambda repressor-like DNA-binding domains"/>
    <property type="match status" value="1"/>
</dbReference>
<gene>
    <name evidence="5" type="ORF">ACFQWB_12365</name>
</gene>
<dbReference type="SMART" id="SM00354">
    <property type="entry name" value="HTH_LACI"/>
    <property type="match status" value="1"/>
</dbReference>
<feature type="domain" description="HTH lacI-type" evidence="4">
    <location>
        <begin position="3"/>
        <end position="49"/>
    </location>
</feature>
<evidence type="ECO:0000259" key="4">
    <source>
        <dbReference type="PROSITE" id="PS50932"/>
    </source>
</evidence>
<evidence type="ECO:0000313" key="5">
    <source>
        <dbReference type="EMBL" id="MFC7750712.1"/>
    </source>
</evidence>